<sequence>MWKLLVAGVEKRVDFLDVLAKKWVSSLQYRDVDLVDRVLPSFYFCLAIEWRLCPRRLVGGVPKVTTVQSEVIDISDELNVEKTVVPDLKFHVDDIVADRSVTPEFSHRVEAVDVDNAGGAQFLGFGHGGDVVAFKDGDQGSSYLGFFPCCSLKDDSHSANRLELFFAIDEEKNHLRREMHTLSFTYNMDRLEMDVLEVKKIDEEKDVLKEKVVGLEPNKVSLGVVDQLK</sequence>
<name>A0AAU9MRB9_9ASTR</name>
<comment type="caution">
    <text evidence="1">The sequence shown here is derived from an EMBL/GenBank/DDBJ whole genome shotgun (WGS) entry which is preliminary data.</text>
</comment>
<gene>
    <name evidence="1" type="ORF">LVIROSA_LOCUS15965</name>
</gene>
<evidence type="ECO:0000313" key="1">
    <source>
        <dbReference type="EMBL" id="CAH1429087.1"/>
    </source>
</evidence>
<dbReference type="EMBL" id="CAKMRJ010002454">
    <property type="protein sequence ID" value="CAH1429087.1"/>
    <property type="molecule type" value="Genomic_DNA"/>
</dbReference>
<dbReference type="AlphaFoldDB" id="A0AAU9MRB9"/>
<proteinExistence type="predicted"/>
<dbReference type="Proteomes" id="UP001157418">
    <property type="component" value="Unassembled WGS sequence"/>
</dbReference>
<accession>A0AAU9MRB9</accession>
<reference evidence="1 2" key="1">
    <citation type="submission" date="2022-01" db="EMBL/GenBank/DDBJ databases">
        <authorList>
            <person name="Xiong W."/>
            <person name="Schranz E."/>
        </authorList>
    </citation>
    <scope>NUCLEOTIDE SEQUENCE [LARGE SCALE GENOMIC DNA]</scope>
</reference>
<protein>
    <submittedName>
        <fullName evidence="1">Uncharacterized protein</fullName>
    </submittedName>
</protein>
<evidence type="ECO:0000313" key="2">
    <source>
        <dbReference type="Proteomes" id="UP001157418"/>
    </source>
</evidence>
<keyword evidence="2" id="KW-1185">Reference proteome</keyword>
<organism evidence="1 2">
    <name type="scientific">Lactuca virosa</name>
    <dbReference type="NCBI Taxonomy" id="75947"/>
    <lineage>
        <taxon>Eukaryota</taxon>
        <taxon>Viridiplantae</taxon>
        <taxon>Streptophyta</taxon>
        <taxon>Embryophyta</taxon>
        <taxon>Tracheophyta</taxon>
        <taxon>Spermatophyta</taxon>
        <taxon>Magnoliopsida</taxon>
        <taxon>eudicotyledons</taxon>
        <taxon>Gunneridae</taxon>
        <taxon>Pentapetalae</taxon>
        <taxon>asterids</taxon>
        <taxon>campanulids</taxon>
        <taxon>Asterales</taxon>
        <taxon>Asteraceae</taxon>
        <taxon>Cichorioideae</taxon>
        <taxon>Cichorieae</taxon>
        <taxon>Lactucinae</taxon>
        <taxon>Lactuca</taxon>
    </lineage>
</organism>